<evidence type="ECO:0000313" key="3">
    <source>
        <dbReference type="Proteomes" id="UP001201163"/>
    </source>
</evidence>
<name>A0AAD4LJV4_9AGAM</name>
<protein>
    <submittedName>
        <fullName evidence="2">Uncharacterized protein</fullName>
    </submittedName>
</protein>
<sequence length="79" mass="8695">MPETRSYQLAVFTMCFTVVASYFLLSAAARSVLGFSSRFEKVLTSRSGPEVRAKLSFRARWKSSGVSSSGGFLDTRKST</sequence>
<evidence type="ECO:0000256" key="1">
    <source>
        <dbReference type="SAM" id="Phobius"/>
    </source>
</evidence>
<comment type="caution">
    <text evidence="2">The sequence shown here is derived from an EMBL/GenBank/DDBJ whole genome shotgun (WGS) entry which is preliminary data.</text>
</comment>
<keyword evidence="3" id="KW-1185">Reference proteome</keyword>
<organism evidence="2 3">
    <name type="scientific">Lactarius akahatsu</name>
    <dbReference type="NCBI Taxonomy" id="416441"/>
    <lineage>
        <taxon>Eukaryota</taxon>
        <taxon>Fungi</taxon>
        <taxon>Dikarya</taxon>
        <taxon>Basidiomycota</taxon>
        <taxon>Agaricomycotina</taxon>
        <taxon>Agaricomycetes</taxon>
        <taxon>Russulales</taxon>
        <taxon>Russulaceae</taxon>
        <taxon>Lactarius</taxon>
    </lineage>
</organism>
<proteinExistence type="predicted"/>
<dbReference type="Proteomes" id="UP001201163">
    <property type="component" value="Unassembled WGS sequence"/>
</dbReference>
<accession>A0AAD4LJV4</accession>
<feature type="transmembrane region" description="Helical" evidence="1">
    <location>
        <begin position="6"/>
        <end position="29"/>
    </location>
</feature>
<keyword evidence="1" id="KW-0472">Membrane</keyword>
<reference evidence="2" key="1">
    <citation type="submission" date="2022-01" db="EMBL/GenBank/DDBJ databases">
        <title>Comparative genomics reveals a dynamic genome evolution in the ectomycorrhizal milk-cap (Lactarius) mushrooms.</title>
        <authorList>
            <consortium name="DOE Joint Genome Institute"/>
            <person name="Lebreton A."/>
            <person name="Tang N."/>
            <person name="Kuo A."/>
            <person name="LaButti K."/>
            <person name="Drula E."/>
            <person name="Barry K."/>
            <person name="Clum A."/>
            <person name="Lipzen A."/>
            <person name="Mousain D."/>
            <person name="Ng V."/>
            <person name="Wang R."/>
            <person name="Wang X."/>
            <person name="Dai Y."/>
            <person name="Henrissat B."/>
            <person name="Grigoriev I.V."/>
            <person name="Guerin-Laguette A."/>
            <person name="Yu F."/>
            <person name="Martin F.M."/>
        </authorList>
    </citation>
    <scope>NUCLEOTIDE SEQUENCE</scope>
    <source>
        <strain evidence="2">QP</strain>
    </source>
</reference>
<gene>
    <name evidence="2" type="ORF">EDB92DRAFT_1853127</name>
</gene>
<keyword evidence="1" id="KW-1133">Transmembrane helix</keyword>
<dbReference type="AlphaFoldDB" id="A0AAD4LJV4"/>
<keyword evidence="1" id="KW-0812">Transmembrane</keyword>
<evidence type="ECO:0000313" key="2">
    <source>
        <dbReference type="EMBL" id="KAH8993740.1"/>
    </source>
</evidence>
<dbReference type="EMBL" id="JAKELL010000017">
    <property type="protein sequence ID" value="KAH8993740.1"/>
    <property type="molecule type" value="Genomic_DNA"/>
</dbReference>